<evidence type="ECO:0000259" key="6">
    <source>
        <dbReference type="PROSITE" id="PS50913"/>
    </source>
</evidence>
<dbReference type="GO" id="GO:0005794">
    <property type="term" value="C:Golgi apparatus"/>
    <property type="evidence" value="ECO:0007669"/>
    <property type="project" value="UniProtKB-SubCell"/>
</dbReference>
<feature type="compositionally biased region" description="Polar residues" evidence="5">
    <location>
        <begin position="1"/>
        <end position="14"/>
    </location>
</feature>
<proteinExistence type="predicted"/>
<dbReference type="Proteomes" id="UP000183832">
    <property type="component" value="Unassembled WGS sequence"/>
</dbReference>
<reference evidence="7 8" key="1">
    <citation type="submission" date="2015-04" db="EMBL/GenBank/DDBJ databases">
        <authorList>
            <person name="Syromyatnikov M.Y."/>
            <person name="Popov V.N."/>
        </authorList>
    </citation>
    <scope>NUCLEOTIDE SEQUENCE [LARGE SCALE GENOMIC DNA]</scope>
</reference>
<dbReference type="GO" id="GO:0031267">
    <property type="term" value="F:small GTPase binding"/>
    <property type="evidence" value="ECO:0007669"/>
    <property type="project" value="TreeGrafter"/>
</dbReference>
<evidence type="ECO:0000256" key="1">
    <source>
        <dbReference type="ARBA" id="ARBA00004555"/>
    </source>
</evidence>
<evidence type="ECO:0000313" key="7">
    <source>
        <dbReference type="EMBL" id="CRL06307.1"/>
    </source>
</evidence>
<evidence type="ECO:0000256" key="2">
    <source>
        <dbReference type="ARBA" id="ARBA00023034"/>
    </source>
</evidence>
<gene>
    <name evidence="7" type="ORF">CLUMA_CG019087</name>
</gene>
<feature type="compositionally biased region" description="Low complexity" evidence="5">
    <location>
        <begin position="991"/>
        <end position="1002"/>
    </location>
</feature>
<accession>A0A1J1J193</accession>
<feature type="coiled-coil region" evidence="4">
    <location>
        <begin position="85"/>
        <end position="211"/>
    </location>
</feature>
<dbReference type="GO" id="GO:0006888">
    <property type="term" value="P:endoplasmic reticulum to Golgi vesicle-mediated transport"/>
    <property type="evidence" value="ECO:0007669"/>
    <property type="project" value="TreeGrafter"/>
</dbReference>
<dbReference type="PROSITE" id="PS50913">
    <property type="entry name" value="GRIP"/>
    <property type="match status" value="1"/>
</dbReference>
<dbReference type="AlphaFoldDB" id="A0A1J1J193"/>
<name>A0A1J1J193_9DIPT</name>
<keyword evidence="2" id="KW-0333">Golgi apparatus</keyword>
<dbReference type="OrthoDB" id="425925at2759"/>
<keyword evidence="8" id="KW-1185">Reference proteome</keyword>
<feature type="coiled-coil region" evidence="4">
    <location>
        <begin position="648"/>
        <end position="781"/>
    </location>
</feature>
<evidence type="ECO:0000313" key="8">
    <source>
        <dbReference type="Proteomes" id="UP000183832"/>
    </source>
</evidence>
<sequence>MLATKLNETQQQASGHHHQQNDSWFWEPETSSTSSKKDDNGSPYEEADIDLTSIPLETNEHELIEKLRRQLHDRETRLKVLGADNSVLVEKLKVSNAEIQDLNRNIEELDQQHQIAIEKVLDVKQSLQEKFNAAADDIKHFQQQKAELVKCHQEAIDRLDDEKSELNSQLEVKTSSHRELTEIARNYEVQIDELSEANLKFESEIAELKATVNDAPEVIVNNDDYLKKINSLVNGNFKLNITYENEDQFIDIFTQWITSTSAKIREMDFEMSKLIDENKLIKDELTKYTKERDNLKRELVNYEVECSELMKNNNILMADIESLKCGGKLETIMENDDEENIVVLERQLEDSNSLNQSLEDEFMSIRSKLEATEVERVEYFDEIQQLKTQLTENISRCKEYQQEIENLENEKSNYLFELHELKSEEERNILQKELKMYKDREVELTEKLTRLEKEHAMLHEKYQSLESQTASQIKDLSTSQNQEVEETSKILNEKDFRLKEVLSEVERLRSVKDELSELEKIKIELMMELDQIRQSLLQANQDKELLESKCEELEKTSAANIENLKKSNDLVQDLQKRLLETNSIEEMNAKIATLEETLASSMKEKENLIGLVTTKHNENVQYHNEIIRLNQLLQQETQKAENSHAESVESLNDEITFLREKCDLLAQNLIQEQNNLRSVQQEKQEAIETNNSLNKDIERLRQHLLEVADAYTFEQVSLQKQVEEYKSKLMAIEAEAKHSATAYTSANIRANQQAETLQTQYNLLAQQRDELLAKLSAAEDIDNKNQAALTNLQVALEIFQKDKERDIEAKTATIQKELDDEKVKQVRLANEIQNLQQQLQEAKNGLMAAARLSDQMELNQHTIERLNNEIASYQNTNQSLKRQLEESNANISNADVDLIKNLVMGYITAPNANAKTQILKLIANVLHLNDAECTRIGLNSGGTGVGGWFSRGSSDKVNNNVSLTEAFVAFLEKESQPRINANLLAIHENETTTPSSRKTSTSGNVQVTTQPPNQSSESDATTPVPILLGENSLLAPYSNRNSSTILKDLLHDT</sequence>
<evidence type="ECO:0000256" key="4">
    <source>
        <dbReference type="SAM" id="Coils"/>
    </source>
</evidence>
<feature type="coiled-coil region" evidence="4">
    <location>
        <begin position="498"/>
        <end position="556"/>
    </location>
</feature>
<feature type="coiled-coil region" evidence="4">
    <location>
        <begin position="818"/>
        <end position="897"/>
    </location>
</feature>
<evidence type="ECO:0000256" key="5">
    <source>
        <dbReference type="SAM" id="MobiDB-lite"/>
    </source>
</evidence>
<dbReference type="EMBL" id="CVRI01000066">
    <property type="protein sequence ID" value="CRL06307.1"/>
    <property type="molecule type" value="Genomic_DNA"/>
</dbReference>
<dbReference type="PANTHER" id="PTHR18921">
    <property type="entry name" value="MYOSIN HEAVY CHAIN - RELATED"/>
    <property type="match status" value="1"/>
</dbReference>
<feature type="coiled-coil region" evidence="4">
    <location>
        <begin position="341"/>
        <end position="468"/>
    </location>
</feature>
<feature type="region of interest" description="Disordered" evidence="5">
    <location>
        <begin position="1"/>
        <end position="51"/>
    </location>
</feature>
<dbReference type="STRING" id="568069.A0A1J1J193"/>
<dbReference type="GO" id="GO:0007030">
    <property type="term" value="P:Golgi organization"/>
    <property type="evidence" value="ECO:0007669"/>
    <property type="project" value="TreeGrafter"/>
</dbReference>
<feature type="domain" description="GRIP" evidence="6">
    <location>
        <begin position="889"/>
        <end position="939"/>
    </location>
</feature>
<organism evidence="7 8">
    <name type="scientific">Clunio marinus</name>
    <dbReference type="NCBI Taxonomy" id="568069"/>
    <lineage>
        <taxon>Eukaryota</taxon>
        <taxon>Metazoa</taxon>
        <taxon>Ecdysozoa</taxon>
        <taxon>Arthropoda</taxon>
        <taxon>Hexapoda</taxon>
        <taxon>Insecta</taxon>
        <taxon>Pterygota</taxon>
        <taxon>Neoptera</taxon>
        <taxon>Endopterygota</taxon>
        <taxon>Diptera</taxon>
        <taxon>Nematocera</taxon>
        <taxon>Chironomoidea</taxon>
        <taxon>Chironomidae</taxon>
        <taxon>Clunio</taxon>
    </lineage>
</organism>
<dbReference type="PANTHER" id="PTHR18921:SF2">
    <property type="entry name" value="THYROID RECEPTOR-INTERACTING PROTEIN 11"/>
    <property type="match status" value="1"/>
</dbReference>
<feature type="coiled-coil region" evidence="4">
    <location>
        <begin position="271"/>
        <end position="312"/>
    </location>
</feature>
<comment type="subcellular location">
    <subcellularLocation>
        <location evidence="1">Golgi apparatus</location>
    </subcellularLocation>
</comment>
<evidence type="ECO:0000256" key="3">
    <source>
        <dbReference type="ARBA" id="ARBA00023054"/>
    </source>
</evidence>
<feature type="compositionally biased region" description="Polar residues" evidence="5">
    <location>
        <begin position="1003"/>
        <end position="1021"/>
    </location>
</feature>
<protein>
    <submittedName>
        <fullName evidence="7">CLUMA_CG019087, isoform A</fullName>
    </submittedName>
</protein>
<feature type="region of interest" description="Disordered" evidence="5">
    <location>
        <begin position="988"/>
        <end position="1023"/>
    </location>
</feature>
<dbReference type="InterPro" id="IPR000237">
    <property type="entry name" value="GRIP_dom"/>
</dbReference>
<keyword evidence="3 4" id="KW-0175">Coiled coil</keyword>